<organism evidence="1 2">
    <name type="scientific">Tritrichomonas musculus</name>
    <dbReference type="NCBI Taxonomy" id="1915356"/>
    <lineage>
        <taxon>Eukaryota</taxon>
        <taxon>Metamonada</taxon>
        <taxon>Parabasalia</taxon>
        <taxon>Tritrichomonadida</taxon>
        <taxon>Tritrichomonadidae</taxon>
        <taxon>Tritrichomonas</taxon>
    </lineage>
</organism>
<proteinExistence type="predicted"/>
<sequence length="426" mass="49388">MENALSKINNPSCSFEDVVSDPIIARLYRQPNSSVQKYFKSHSFELLKYSLSHANTAIENNSFNIIIYGDPDILMPMLKNDEFLNLALDIVNKNDVEPYVLGRLSTIMLTALLVVPELAMETFGFIYHLLPHCGNPSVLYFFITIVSNEPQFSPTQKWLLEMGFFDYLLRELNLIDYSYNSTESNVYFDETYEKVFSLYQILSKCASNPIMVPDLLREDLIEILSMDFKDPPVYVENARWNTILQLTTRETSEMMYPIVPRAIKAIETDVKKLPAYIVTALEMVNLMMDYSPRSSKFVFKSNMLLNLLNLVNRFMNSTILLKAFRNFIEVCLRFNDDFVPKMVSLLLPFVMDFATTRQNRVLAPFCFSILELFVESEKRNPKVAQALNEEAGCREFLKGKYKIYMKNLHKEYGNETKLSGLFRAFI</sequence>
<keyword evidence="2" id="KW-1185">Reference proteome</keyword>
<protein>
    <submittedName>
        <fullName evidence="1">Uncharacterized protein</fullName>
    </submittedName>
</protein>
<evidence type="ECO:0000313" key="1">
    <source>
        <dbReference type="EMBL" id="KAK8891165.1"/>
    </source>
</evidence>
<reference evidence="1 2" key="1">
    <citation type="submission" date="2024-04" db="EMBL/GenBank/DDBJ databases">
        <title>Tritrichomonas musculus Genome.</title>
        <authorList>
            <person name="Alves-Ferreira E."/>
            <person name="Grigg M."/>
            <person name="Lorenzi H."/>
            <person name="Galac M."/>
        </authorList>
    </citation>
    <scope>NUCLEOTIDE SEQUENCE [LARGE SCALE GENOMIC DNA]</scope>
    <source>
        <strain evidence="1 2">EAF2021</strain>
    </source>
</reference>
<name>A0ABR2KJ41_9EUKA</name>
<dbReference type="EMBL" id="JAPFFF010000004">
    <property type="protein sequence ID" value="KAK8891165.1"/>
    <property type="molecule type" value="Genomic_DNA"/>
</dbReference>
<dbReference type="InterPro" id="IPR016024">
    <property type="entry name" value="ARM-type_fold"/>
</dbReference>
<dbReference type="SUPFAM" id="SSF48371">
    <property type="entry name" value="ARM repeat"/>
    <property type="match status" value="1"/>
</dbReference>
<evidence type="ECO:0000313" key="2">
    <source>
        <dbReference type="Proteomes" id="UP001470230"/>
    </source>
</evidence>
<gene>
    <name evidence="1" type="ORF">M9Y10_028371</name>
</gene>
<comment type="caution">
    <text evidence="1">The sequence shown here is derived from an EMBL/GenBank/DDBJ whole genome shotgun (WGS) entry which is preliminary data.</text>
</comment>
<dbReference type="Proteomes" id="UP001470230">
    <property type="component" value="Unassembled WGS sequence"/>
</dbReference>
<accession>A0ABR2KJ41</accession>